<evidence type="ECO:0000256" key="1">
    <source>
        <dbReference type="ARBA" id="ARBA00022723"/>
    </source>
</evidence>
<dbReference type="SUPFAM" id="SSF53187">
    <property type="entry name" value="Zn-dependent exopeptidases"/>
    <property type="match status" value="1"/>
</dbReference>
<dbReference type="Gene3D" id="3.40.630.10">
    <property type="entry name" value="Zn peptidases"/>
    <property type="match status" value="1"/>
</dbReference>
<sequence length="384" mass="42450">MKGGFQILIWDDEKWKGLVGELVQMESPSGFSEGIEQVQERIVNELSGLDLQHRFHRTENGPILEIFREVEGKKGALLLGHADTVWPLGTLDQMPFREEGNRLYGPGVLDMKAGLVVGTAAVQDLTATTPFCWLITPDEETGSEASRRIIQKRARQASATFVFEPGGGDGSLKIGRSGVGAYRMAILGRESHAGLEPEQGASAIRELAQQILWLHSLENRVLGTTINVGVVEGGIRPNVVAGSAQALIDIRVRTQKERDRIEQLLSAPPQFDSRVRTEYHGSFSRPPMDHDSRAQVWFRLAAEIWERISGLALSGINVGGASDGNFTAKLSPTLDGLGAVGQGAHARHEHVVWDFMKWRYALVKELMEQAEEDEKDEDLRINWT</sequence>
<dbReference type="InterPro" id="IPR002933">
    <property type="entry name" value="Peptidase_M20"/>
</dbReference>
<comment type="caution">
    <text evidence="5">The sequence shown here is derived from an EMBL/GenBank/DDBJ whole genome shotgun (WGS) entry which is preliminary data.</text>
</comment>
<dbReference type="PANTHER" id="PTHR43808">
    <property type="entry name" value="ACETYLORNITHINE DEACETYLASE"/>
    <property type="match status" value="1"/>
</dbReference>
<dbReference type="InterPro" id="IPR011650">
    <property type="entry name" value="Peptidase_M20_dimer"/>
</dbReference>
<organism evidence="5 6">
    <name type="scientific">Sulfobacillus benefaciens</name>
    <dbReference type="NCBI Taxonomy" id="453960"/>
    <lineage>
        <taxon>Bacteria</taxon>
        <taxon>Bacillati</taxon>
        <taxon>Bacillota</taxon>
        <taxon>Clostridia</taxon>
        <taxon>Eubacteriales</taxon>
        <taxon>Clostridiales Family XVII. Incertae Sedis</taxon>
        <taxon>Sulfobacillus</taxon>
    </lineage>
</organism>
<dbReference type="GO" id="GO:0016787">
    <property type="term" value="F:hydrolase activity"/>
    <property type="evidence" value="ECO:0007669"/>
    <property type="project" value="UniProtKB-KW"/>
</dbReference>
<dbReference type="Gene3D" id="3.30.70.360">
    <property type="match status" value="1"/>
</dbReference>
<dbReference type="AlphaFoldDB" id="A0A2T2WZX6"/>
<evidence type="ECO:0000313" key="6">
    <source>
        <dbReference type="Proteomes" id="UP000242699"/>
    </source>
</evidence>
<dbReference type="GO" id="GO:0046872">
    <property type="term" value="F:metal ion binding"/>
    <property type="evidence" value="ECO:0007669"/>
    <property type="project" value="UniProtKB-KW"/>
</dbReference>
<name>A0A2T2WZX6_9FIRM</name>
<dbReference type="InterPro" id="IPR036264">
    <property type="entry name" value="Bact_exopeptidase_dim_dom"/>
</dbReference>
<dbReference type="PIRSF" id="PIRSF037238">
    <property type="entry name" value="Carboxypeptidase_G2"/>
    <property type="match status" value="1"/>
</dbReference>
<accession>A0A2T2WZX6</accession>
<dbReference type="InterPro" id="IPR050072">
    <property type="entry name" value="Peptidase_M20A"/>
</dbReference>
<dbReference type="EMBL" id="PXYT01000024">
    <property type="protein sequence ID" value="PSR27787.1"/>
    <property type="molecule type" value="Genomic_DNA"/>
</dbReference>
<dbReference type="CDD" id="cd03885">
    <property type="entry name" value="M20_CPDG2"/>
    <property type="match status" value="1"/>
</dbReference>
<dbReference type="Pfam" id="PF01546">
    <property type="entry name" value="Peptidase_M20"/>
    <property type="match status" value="1"/>
</dbReference>
<protein>
    <recommendedName>
        <fullName evidence="4">Peptidase M20 dimerisation domain-containing protein</fullName>
    </recommendedName>
</protein>
<dbReference type="PANTHER" id="PTHR43808:SF9">
    <property type="entry name" value="BLL0789 PROTEIN"/>
    <property type="match status" value="1"/>
</dbReference>
<feature type="domain" description="Peptidase M20 dimerisation" evidence="4">
    <location>
        <begin position="174"/>
        <end position="265"/>
    </location>
</feature>
<gene>
    <name evidence="5" type="ORF">C7B43_11380</name>
</gene>
<dbReference type="InterPro" id="IPR017150">
    <property type="entry name" value="Pept_M20_glutamate_carboxypep"/>
</dbReference>
<reference evidence="5 6" key="1">
    <citation type="journal article" date="2014" name="BMC Genomics">
        <title>Comparison of environmental and isolate Sulfobacillus genomes reveals diverse carbon, sulfur, nitrogen, and hydrogen metabolisms.</title>
        <authorList>
            <person name="Justice N.B."/>
            <person name="Norman A."/>
            <person name="Brown C.T."/>
            <person name="Singh A."/>
            <person name="Thomas B.C."/>
            <person name="Banfield J.F."/>
        </authorList>
    </citation>
    <scope>NUCLEOTIDE SEQUENCE [LARGE SCALE GENOMIC DNA]</scope>
    <source>
        <strain evidence="5">AMDSBA1</strain>
    </source>
</reference>
<dbReference type="Pfam" id="PF07687">
    <property type="entry name" value="M20_dimer"/>
    <property type="match status" value="1"/>
</dbReference>
<feature type="active site" evidence="3">
    <location>
        <position position="83"/>
    </location>
</feature>
<evidence type="ECO:0000259" key="4">
    <source>
        <dbReference type="Pfam" id="PF07687"/>
    </source>
</evidence>
<evidence type="ECO:0000313" key="5">
    <source>
        <dbReference type="EMBL" id="PSR27787.1"/>
    </source>
</evidence>
<keyword evidence="2" id="KW-0378">Hydrolase</keyword>
<evidence type="ECO:0000256" key="3">
    <source>
        <dbReference type="PIRSR" id="PIRSR037238-1"/>
    </source>
</evidence>
<keyword evidence="1" id="KW-0479">Metal-binding</keyword>
<feature type="active site" description="Proton acceptor" evidence="3">
    <location>
        <position position="139"/>
    </location>
</feature>
<dbReference type="Proteomes" id="UP000242699">
    <property type="component" value="Unassembled WGS sequence"/>
</dbReference>
<dbReference type="SUPFAM" id="SSF55031">
    <property type="entry name" value="Bacterial exopeptidase dimerisation domain"/>
    <property type="match status" value="1"/>
</dbReference>
<evidence type="ECO:0000256" key="2">
    <source>
        <dbReference type="ARBA" id="ARBA00022801"/>
    </source>
</evidence>
<proteinExistence type="predicted"/>